<organism evidence="9 10">
    <name type="scientific">Saprolegnia parasitica (strain CBS 223.65)</name>
    <dbReference type="NCBI Taxonomy" id="695850"/>
    <lineage>
        <taxon>Eukaryota</taxon>
        <taxon>Sar</taxon>
        <taxon>Stramenopiles</taxon>
        <taxon>Oomycota</taxon>
        <taxon>Saprolegniomycetes</taxon>
        <taxon>Saprolegniales</taxon>
        <taxon>Saprolegniaceae</taxon>
        <taxon>Saprolegnia</taxon>
    </lineage>
</organism>
<dbReference type="Pfam" id="PF06331">
    <property type="entry name" value="Tfb5"/>
    <property type="match status" value="1"/>
</dbReference>
<keyword evidence="5 8" id="KW-0804">Transcription</keyword>
<dbReference type="GO" id="GO:0005675">
    <property type="term" value="C:transcription factor TFIIH holo complex"/>
    <property type="evidence" value="ECO:0007669"/>
    <property type="project" value="TreeGrafter"/>
</dbReference>
<keyword evidence="10" id="KW-1185">Reference proteome</keyword>
<dbReference type="STRING" id="695850.A0A067CMJ0"/>
<evidence type="ECO:0000256" key="1">
    <source>
        <dbReference type="ARBA" id="ARBA00004123"/>
    </source>
</evidence>
<dbReference type="Proteomes" id="UP000030745">
    <property type="component" value="Unassembled WGS sequence"/>
</dbReference>
<dbReference type="SMART" id="SM01395">
    <property type="entry name" value="Tbf5"/>
    <property type="match status" value="1"/>
</dbReference>
<dbReference type="RefSeq" id="XP_012198682.1">
    <property type="nucleotide sequence ID" value="XM_012343292.1"/>
</dbReference>
<comment type="subunit">
    <text evidence="8">Component of the 7-subunit TFIIH core complex.</text>
</comment>
<evidence type="ECO:0000256" key="4">
    <source>
        <dbReference type="ARBA" id="ARBA00023015"/>
    </source>
</evidence>
<dbReference type="InterPro" id="IPR009400">
    <property type="entry name" value="TFIIH_TTDA/Tfb5"/>
</dbReference>
<keyword evidence="6 8" id="KW-0234">DNA repair</keyword>
<name>A0A067CMJ0_SAPPC</name>
<dbReference type="KEGG" id="spar:SPRG_04362"/>
<dbReference type="GO" id="GO:0000439">
    <property type="term" value="C:transcription factor TFIIH core complex"/>
    <property type="evidence" value="ECO:0007669"/>
    <property type="project" value="UniProtKB-UniRule"/>
</dbReference>
<dbReference type="PANTHER" id="PTHR28580:SF1">
    <property type="entry name" value="GENERAL TRANSCRIPTION FACTOR IIH SUBUNIT 5"/>
    <property type="match status" value="1"/>
</dbReference>
<evidence type="ECO:0000313" key="10">
    <source>
        <dbReference type="Proteomes" id="UP000030745"/>
    </source>
</evidence>
<keyword evidence="7 8" id="KW-0539">Nucleus</keyword>
<evidence type="ECO:0000313" key="9">
    <source>
        <dbReference type="EMBL" id="KDO30460.1"/>
    </source>
</evidence>
<keyword evidence="4 8" id="KW-0805">Transcription regulation</keyword>
<dbReference type="EMBL" id="KK583201">
    <property type="protein sequence ID" value="KDO30460.1"/>
    <property type="molecule type" value="Genomic_DNA"/>
</dbReference>
<dbReference type="GeneID" id="24126811"/>
<comment type="subcellular location">
    <subcellularLocation>
        <location evidence="1 8">Nucleus</location>
    </subcellularLocation>
</comment>
<dbReference type="GO" id="GO:0006367">
    <property type="term" value="P:transcription initiation at RNA polymerase II promoter"/>
    <property type="evidence" value="ECO:0007669"/>
    <property type="project" value="UniProtKB-UniRule"/>
</dbReference>
<evidence type="ECO:0000256" key="2">
    <source>
        <dbReference type="ARBA" id="ARBA00007470"/>
    </source>
</evidence>
<evidence type="ECO:0000256" key="3">
    <source>
        <dbReference type="ARBA" id="ARBA00022763"/>
    </source>
</evidence>
<dbReference type="PANTHER" id="PTHR28580">
    <property type="entry name" value="GENERAL TRANSCRIPTION FACTOR IIH SUBUNIT 5"/>
    <property type="match status" value="1"/>
</dbReference>
<evidence type="ECO:0000256" key="8">
    <source>
        <dbReference type="RuleBase" id="RU368032"/>
    </source>
</evidence>
<dbReference type="OrthoDB" id="354at2759"/>
<comment type="function">
    <text evidence="8">In NER, TFIIH acts by opening DNA around the lesion to allow the excision of the damaged oligonucleotide and its replacement by a new DNA fragment. In transcription, TFIIH has an essential role in transcription initiation. When the pre-initiation complex (PIC) has been established, TFIIH is required for promoter opening and promoter escape.</text>
</comment>
<evidence type="ECO:0000256" key="5">
    <source>
        <dbReference type="ARBA" id="ARBA00023163"/>
    </source>
</evidence>
<protein>
    <recommendedName>
        <fullName evidence="8">General transcription and DNA repair factor IIH subunit TFB5</fullName>
    </recommendedName>
</protein>
<evidence type="ECO:0000256" key="6">
    <source>
        <dbReference type="ARBA" id="ARBA00023204"/>
    </source>
</evidence>
<dbReference type="Gene3D" id="3.30.70.1220">
    <property type="entry name" value="TFB5-like"/>
    <property type="match status" value="1"/>
</dbReference>
<dbReference type="GO" id="GO:0006294">
    <property type="term" value="P:nucleotide-excision repair, preincision complex assembly"/>
    <property type="evidence" value="ECO:0007669"/>
    <property type="project" value="TreeGrafter"/>
</dbReference>
<gene>
    <name evidence="9" type="ORF">SPRG_04362</name>
</gene>
<dbReference type="InterPro" id="IPR035935">
    <property type="entry name" value="TFB5-like_sf"/>
</dbReference>
<proteinExistence type="inferred from homology"/>
<dbReference type="VEuPathDB" id="FungiDB:SPRG_04362"/>
<accession>A0A067CMJ0</accession>
<sequence>MRRSGVDASAGVLVKCDPPTKQYLKHLNAAPGQKKFIIQDLDDTHLFIDPSPVVIEFIKKKIDEWNDANTYQPPTN</sequence>
<evidence type="ECO:0000256" key="7">
    <source>
        <dbReference type="ARBA" id="ARBA00023242"/>
    </source>
</evidence>
<reference evidence="9 10" key="1">
    <citation type="journal article" date="2013" name="PLoS Genet.">
        <title>Distinctive expansion of potential virulence genes in the genome of the oomycete fish pathogen Saprolegnia parasitica.</title>
        <authorList>
            <person name="Jiang R.H."/>
            <person name="de Bruijn I."/>
            <person name="Haas B.J."/>
            <person name="Belmonte R."/>
            <person name="Lobach L."/>
            <person name="Christie J."/>
            <person name="van den Ackerveken G."/>
            <person name="Bottin A."/>
            <person name="Bulone V."/>
            <person name="Diaz-Moreno S.M."/>
            <person name="Dumas B."/>
            <person name="Fan L."/>
            <person name="Gaulin E."/>
            <person name="Govers F."/>
            <person name="Grenville-Briggs L.J."/>
            <person name="Horner N.R."/>
            <person name="Levin J.Z."/>
            <person name="Mammella M."/>
            <person name="Meijer H.J."/>
            <person name="Morris P."/>
            <person name="Nusbaum C."/>
            <person name="Oome S."/>
            <person name="Phillips A.J."/>
            <person name="van Rooyen D."/>
            <person name="Rzeszutek E."/>
            <person name="Saraiva M."/>
            <person name="Secombes C.J."/>
            <person name="Seidl M.F."/>
            <person name="Snel B."/>
            <person name="Stassen J.H."/>
            <person name="Sykes S."/>
            <person name="Tripathy S."/>
            <person name="van den Berg H."/>
            <person name="Vega-Arreguin J.C."/>
            <person name="Wawra S."/>
            <person name="Young S.K."/>
            <person name="Zeng Q."/>
            <person name="Dieguez-Uribeondo J."/>
            <person name="Russ C."/>
            <person name="Tyler B.M."/>
            <person name="van West P."/>
        </authorList>
    </citation>
    <scope>NUCLEOTIDE SEQUENCE [LARGE SCALE GENOMIC DNA]</scope>
    <source>
        <strain evidence="9 10">CBS 223.65</strain>
    </source>
</reference>
<dbReference type="AlphaFoldDB" id="A0A067CMJ0"/>
<comment type="similarity">
    <text evidence="2 8">Belongs to the TFB5 family.</text>
</comment>
<dbReference type="OMA" id="VKCDPAM"/>
<keyword evidence="3 8" id="KW-0227">DNA damage</keyword>
<dbReference type="SUPFAM" id="SSF142897">
    <property type="entry name" value="TFB5-like"/>
    <property type="match status" value="1"/>
</dbReference>